<feature type="chain" id="PRO_5043787771" description="Receptor-like serine/threonine-protein kinase" evidence="22">
    <location>
        <begin position="16"/>
        <end position="836"/>
    </location>
</feature>
<evidence type="ECO:0000313" key="25">
    <source>
        <dbReference type="EMBL" id="KAK1302788.1"/>
    </source>
</evidence>
<evidence type="ECO:0000256" key="10">
    <source>
        <dbReference type="ARBA" id="ARBA00022777"/>
    </source>
</evidence>
<dbReference type="PANTHER" id="PTHR47976:SF30">
    <property type="entry name" value="RECEPTOR-LIKE SERINE_THREONINE-PROTEIN KINASE"/>
    <property type="match status" value="1"/>
</dbReference>
<keyword evidence="14" id="KW-1015">Disulfide bond</keyword>
<dbReference type="Pfam" id="PF00069">
    <property type="entry name" value="Pkinase"/>
    <property type="match status" value="1"/>
</dbReference>
<dbReference type="PROSITE" id="PS50927">
    <property type="entry name" value="BULB_LECTIN"/>
    <property type="match status" value="1"/>
</dbReference>
<evidence type="ECO:0000259" key="23">
    <source>
        <dbReference type="PROSITE" id="PS50011"/>
    </source>
</evidence>
<dbReference type="PANTHER" id="PTHR47976">
    <property type="entry name" value="G-TYPE LECTIN S-RECEPTOR-LIKE SERINE/THREONINE-PROTEIN KINASE SD2-5"/>
    <property type="match status" value="1"/>
</dbReference>
<keyword evidence="3" id="KW-0245">EGF-like domain</keyword>
<keyword evidence="8" id="KW-0430">Lectin</keyword>
<dbReference type="AlphaFoldDB" id="A0AAV9DNH7"/>
<keyword evidence="9 19" id="KW-0547">Nucleotide-binding</keyword>
<dbReference type="InterPro" id="IPR017441">
    <property type="entry name" value="Protein_kinase_ATP_BS"/>
</dbReference>
<dbReference type="Gene3D" id="3.30.200.20">
    <property type="entry name" value="Phosphorylase Kinase, domain 1"/>
    <property type="match status" value="1"/>
</dbReference>
<dbReference type="GO" id="GO:0005524">
    <property type="term" value="F:ATP binding"/>
    <property type="evidence" value="ECO:0007669"/>
    <property type="project" value="UniProtKB-UniRule"/>
</dbReference>
<keyword evidence="15" id="KW-0675">Receptor</keyword>
<evidence type="ECO:0000256" key="13">
    <source>
        <dbReference type="ARBA" id="ARBA00023136"/>
    </source>
</evidence>
<evidence type="ECO:0000256" key="15">
    <source>
        <dbReference type="ARBA" id="ARBA00023170"/>
    </source>
</evidence>
<comment type="catalytic activity">
    <reaction evidence="17 19">
        <text>L-threonyl-[protein] + ATP = O-phospho-L-threonyl-[protein] + ADP + H(+)</text>
        <dbReference type="Rhea" id="RHEA:46608"/>
        <dbReference type="Rhea" id="RHEA-COMP:11060"/>
        <dbReference type="Rhea" id="RHEA-COMP:11605"/>
        <dbReference type="ChEBI" id="CHEBI:15378"/>
        <dbReference type="ChEBI" id="CHEBI:30013"/>
        <dbReference type="ChEBI" id="CHEBI:30616"/>
        <dbReference type="ChEBI" id="CHEBI:61977"/>
        <dbReference type="ChEBI" id="CHEBI:456216"/>
        <dbReference type="EC" id="2.7.11.1"/>
    </reaction>
</comment>
<evidence type="ECO:0000256" key="2">
    <source>
        <dbReference type="ARBA" id="ARBA00022527"/>
    </source>
</evidence>
<keyword evidence="10 19" id="KW-0418">Kinase</keyword>
<evidence type="ECO:0000256" key="20">
    <source>
        <dbReference type="PROSITE-ProRule" id="PRU10141"/>
    </source>
</evidence>
<evidence type="ECO:0000256" key="22">
    <source>
        <dbReference type="SAM" id="SignalP"/>
    </source>
</evidence>
<evidence type="ECO:0000256" key="7">
    <source>
        <dbReference type="ARBA" id="ARBA00022729"/>
    </source>
</evidence>
<comment type="caution">
    <text evidence="25">The sequence shown here is derived from an EMBL/GenBank/DDBJ whole genome shotgun (WGS) entry which is preliminary data.</text>
</comment>
<evidence type="ECO:0000256" key="21">
    <source>
        <dbReference type="SAM" id="Phobius"/>
    </source>
</evidence>
<dbReference type="PROSITE" id="PS00107">
    <property type="entry name" value="PROTEIN_KINASE_ATP"/>
    <property type="match status" value="1"/>
</dbReference>
<feature type="signal peptide" evidence="22">
    <location>
        <begin position="1"/>
        <end position="15"/>
    </location>
</feature>
<evidence type="ECO:0000256" key="8">
    <source>
        <dbReference type="ARBA" id="ARBA00022734"/>
    </source>
</evidence>
<evidence type="ECO:0000256" key="1">
    <source>
        <dbReference type="ARBA" id="ARBA00004479"/>
    </source>
</evidence>
<dbReference type="Gene3D" id="2.90.10.10">
    <property type="entry name" value="Bulb-type lectin domain"/>
    <property type="match status" value="1"/>
</dbReference>
<dbReference type="GO" id="GO:0051707">
    <property type="term" value="P:response to other organism"/>
    <property type="evidence" value="ECO:0007669"/>
    <property type="project" value="UniProtKB-ARBA"/>
</dbReference>
<dbReference type="SMART" id="SM00108">
    <property type="entry name" value="B_lectin"/>
    <property type="match status" value="1"/>
</dbReference>
<feature type="transmembrane region" description="Helical" evidence="21">
    <location>
        <begin position="473"/>
        <end position="495"/>
    </location>
</feature>
<dbReference type="InterPro" id="IPR051343">
    <property type="entry name" value="G-type_lectin_kinases/EP1-like"/>
</dbReference>
<keyword evidence="7 22" id="KW-0732">Signal</keyword>
<feature type="binding site" evidence="20">
    <location>
        <position position="559"/>
    </location>
    <ligand>
        <name>ATP</name>
        <dbReference type="ChEBI" id="CHEBI:30616"/>
    </ligand>
</feature>
<protein>
    <recommendedName>
        <fullName evidence="19">Receptor-like serine/threonine-protein kinase</fullName>
        <ecNumber evidence="19">2.7.11.1</ecNumber>
    </recommendedName>
</protein>
<keyword evidence="4" id="KW-0597">Phosphoprotein</keyword>
<evidence type="ECO:0000256" key="16">
    <source>
        <dbReference type="ARBA" id="ARBA00023180"/>
    </source>
</evidence>
<dbReference type="CDD" id="cd14066">
    <property type="entry name" value="STKc_IRAK"/>
    <property type="match status" value="1"/>
</dbReference>
<comment type="similarity">
    <text evidence="19">Belongs to the protein kinase superfamily. Ser/Thr protein kinase family.</text>
</comment>
<reference evidence="25" key="2">
    <citation type="submission" date="2023-06" db="EMBL/GenBank/DDBJ databases">
        <authorList>
            <person name="Ma L."/>
            <person name="Liu K.-W."/>
            <person name="Li Z."/>
            <person name="Hsiao Y.-Y."/>
            <person name="Qi Y."/>
            <person name="Fu T."/>
            <person name="Tang G."/>
            <person name="Zhang D."/>
            <person name="Sun W.-H."/>
            <person name="Liu D.-K."/>
            <person name="Li Y."/>
            <person name="Chen G.-Z."/>
            <person name="Liu X.-D."/>
            <person name="Liao X.-Y."/>
            <person name="Jiang Y.-T."/>
            <person name="Yu X."/>
            <person name="Hao Y."/>
            <person name="Huang J."/>
            <person name="Zhao X.-W."/>
            <person name="Ke S."/>
            <person name="Chen Y.-Y."/>
            <person name="Wu W.-L."/>
            <person name="Hsu J.-L."/>
            <person name="Lin Y.-F."/>
            <person name="Huang M.-D."/>
            <person name="Li C.-Y."/>
            <person name="Huang L."/>
            <person name="Wang Z.-W."/>
            <person name="Zhao X."/>
            <person name="Zhong W.-Y."/>
            <person name="Peng D.-H."/>
            <person name="Ahmad S."/>
            <person name="Lan S."/>
            <person name="Zhang J.-S."/>
            <person name="Tsai W.-C."/>
            <person name="Van De Peer Y."/>
            <person name="Liu Z.-J."/>
        </authorList>
    </citation>
    <scope>NUCLEOTIDE SEQUENCE</scope>
    <source>
        <strain evidence="25">CP</strain>
        <tissue evidence="25">Leaves</tissue>
    </source>
</reference>
<feature type="domain" description="Bulb-type lectin" evidence="24">
    <location>
        <begin position="57"/>
        <end position="179"/>
    </location>
</feature>
<evidence type="ECO:0000256" key="6">
    <source>
        <dbReference type="ARBA" id="ARBA00022692"/>
    </source>
</evidence>
<name>A0AAV9DNH7_ACOCL</name>
<dbReference type="PROSITE" id="PS50011">
    <property type="entry name" value="PROTEIN_KINASE_DOM"/>
    <property type="match status" value="1"/>
</dbReference>
<evidence type="ECO:0000259" key="24">
    <source>
        <dbReference type="PROSITE" id="PS50927"/>
    </source>
</evidence>
<dbReference type="FunFam" id="1.10.510.10:FF:000248">
    <property type="entry name" value="S-receptor-like kinase 5"/>
    <property type="match status" value="1"/>
</dbReference>
<keyword evidence="13 21" id="KW-0472">Membrane</keyword>
<dbReference type="SMART" id="SM00220">
    <property type="entry name" value="S_TKc"/>
    <property type="match status" value="1"/>
</dbReference>
<proteinExistence type="inferred from homology"/>
<dbReference type="PIRSF" id="PIRSF000641">
    <property type="entry name" value="SRK"/>
    <property type="match status" value="1"/>
</dbReference>
<keyword evidence="26" id="KW-1185">Reference proteome</keyword>
<comment type="catalytic activity">
    <reaction evidence="18 19">
        <text>L-seryl-[protein] + ATP = O-phospho-L-seryl-[protein] + ADP + H(+)</text>
        <dbReference type="Rhea" id="RHEA:17989"/>
        <dbReference type="Rhea" id="RHEA-COMP:9863"/>
        <dbReference type="Rhea" id="RHEA-COMP:11604"/>
        <dbReference type="ChEBI" id="CHEBI:15378"/>
        <dbReference type="ChEBI" id="CHEBI:29999"/>
        <dbReference type="ChEBI" id="CHEBI:30616"/>
        <dbReference type="ChEBI" id="CHEBI:83421"/>
        <dbReference type="ChEBI" id="CHEBI:456216"/>
        <dbReference type="EC" id="2.7.11.1"/>
    </reaction>
</comment>
<gene>
    <name evidence="25" type="primary">SD25</name>
    <name evidence="25" type="ORF">QJS10_CPB12g00695</name>
</gene>
<dbReference type="Pfam" id="PF01453">
    <property type="entry name" value="B_lectin"/>
    <property type="match status" value="1"/>
</dbReference>
<evidence type="ECO:0000256" key="17">
    <source>
        <dbReference type="ARBA" id="ARBA00047899"/>
    </source>
</evidence>
<dbReference type="PROSITE" id="PS00108">
    <property type="entry name" value="PROTEIN_KINASE_ST"/>
    <property type="match status" value="1"/>
</dbReference>
<reference evidence="25" key="1">
    <citation type="journal article" date="2023" name="Nat. Commun.">
        <title>Diploid and tetraploid genomes of Acorus and the evolution of monocots.</title>
        <authorList>
            <person name="Ma L."/>
            <person name="Liu K.W."/>
            <person name="Li Z."/>
            <person name="Hsiao Y.Y."/>
            <person name="Qi Y."/>
            <person name="Fu T."/>
            <person name="Tang G.D."/>
            <person name="Zhang D."/>
            <person name="Sun W.H."/>
            <person name="Liu D.K."/>
            <person name="Li Y."/>
            <person name="Chen G.Z."/>
            <person name="Liu X.D."/>
            <person name="Liao X.Y."/>
            <person name="Jiang Y.T."/>
            <person name="Yu X."/>
            <person name="Hao Y."/>
            <person name="Huang J."/>
            <person name="Zhao X.W."/>
            <person name="Ke S."/>
            <person name="Chen Y.Y."/>
            <person name="Wu W.L."/>
            <person name="Hsu J.L."/>
            <person name="Lin Y.F."/>
            <person name="Huang M.D."/>
            <person name="Li C.Y."/>
            <person name="Huang L."/>
            <person name="Wang Z.W."/>
            <person name="Zhao X."/>
            <person name="Zhong W.Y."/>
            <person name="Peng D.H."/>
            <person name="Ahmad S."/>
            <person name="Lan S."/>
            <person name="Zhang J.S."/>
            <person name="Tsai W.C."/>
            <person name="Van de Peer Y."/>
            <person name="Liu Z.J."/>
        </authorList>
    </citation>
    <scope>NUCLEOTIDE SEQUENCE</scope>
    <source>
        <strain evidence="25">CP</strain>
    </source>
</reference>
<keyword evidence="11 19" id="KW-0067">ATP-binding</keyword>
<dbReference type="CDD" id="cd00028">
    <property type="entry name" value="B_lectin"/>
    <property type="match status" value="1"/>
</dbReference>
<dbReference type="EC" id="2.7.11.1" evidence="19"/>
<evidence type="ECO:0000256" key="4">
    <source>
        <dbReference type="ARBA" id="ARBA00022553"/>
    </source>
</evidence>
<dbReference type="InterPro" id="IPR001480">
    <property type="entry name" value="Bulb-type_lectin_dom"/>
</dbReference>
<evidence type="ECO:0000256" key="9">
    <source>
        <dbReference type="ARBA" id="ARBA00022741"/>
    </source>
</evidence>
<keyword evidence="6 21" id="KW-0812">Transmembrane</keyword>
<accession>A0AAV9DNH7</accession>
<sequence length="836" mass="94736">MATFIHLMFFLFCTSFPTIHTPPLNSSIPQSVNSSQVWKNNDESMLQKLEFRYGSTARLILASQTITGHKFMFGCGFYSSPSTPNAYYFGIILVETLKTNLSSEPQVVWMANRNNPLRENATLTFSDDGTLALRNTDGTLVWHTNATTDRPVARLMILNNQGNLYLSDEKHEFVSWQSFNHPTDTILPWQMLMENRTIVASASQQDPREGRFYVLINRGSLSAFVKFGGRRPIVYQTAENLGRSKKFKGIQNLKGGIQCLDDDDDDELLYYPFLGYLIPLLRSIQFLRLESNGIIKIHSWTDHNGWVQWDIVHAFLDKWDECQGPLVCGPYGVCKMGQCSCPLATDGKAYFETVDHLSPEQGCTWSHDISSVELDHYVMVEFGALHHFSYVDPDASLHGSLSLEGCKAECSQDKSCKAASFRYSDGSLMHGNCFLHSEVLSFRAENLLGLAFNSSTFIKVPVSANKNRLHEPIVRIIIILTAFIIALSTLACLVLSQRDKMVNCCGKKQSLVRFPQNPKEFTYNELCVATQKFQEKLGEGGFGAVFKGVLRDGTAVAVKRLDHITQGVKEFLAEVRTISGIHHINVVRLVGFCSENSHRLLVYEYMSKGSLEKWIFQPSRKQLIDWEMRKKIMLDVARGLAYLHEQCLRQIVHLDVKPHNILIDDGFNAKISDFGLAKLIDRDISHVISPVRGTLGYLAPEWLDFRISVKADTYSFGVLLLEVICGRKHLDYSKTESEIHLLSAIKKKARENRLIDMIDKQIVQAQCDGEEAMRMIRIGYWCSNRDPDKRPPMSTVVRVLEGIMAFESGSSYMNSEVFDSPVLQETESFEKEFIDE</sequence>
<dbReference type="Proteomes" id="UP001180020">
    <property type="component" value="Unassembled WGS sequence"/>
</dbReference>
<evidence type="ECO:0000256" key="14">
    <source>
        <dbReference type="ARBA" id="ARBA00023157"/>
    </source>
</evidence>
<dbReference type="InterPro" id="IPR024171">
    <property type="entry name" value="SRK-like_kinase"/>
</dbReference>
<feature type="domain" description="Protein kinase" evidence="23">
    <location>
        <begin position="531"/>
        <end position="804"/>
    </location>
</feature>
<dbReference type="InterPro" id="IPR000719">
    <property type="entry name" value="Prot_kinase_dom"/>
</dbReference>
<dbReference type="InterPro" id="IPR008271">
    <property type="entry name" value="Ser/Thr_kinase_AS"/>
</dbReference>
<comment type="subcellular location">
    <subcellularLocation>
        <location evidence="1">Membrane</location>
        <topology evidence="1">Single-pass type I membrane protein</topology>
    </subcellularLocation>
</comment>
<dbReference type="InterPro" id="IPR036426">
    <property type="entry name" value="Bulb-type_lectin_dom_sf"/>
</dbReference>
<keyword evidence="5 19" id="KW-0808">Transferase</keyword>
<dbReference type="SUPFAM" id="SSF56112">
    <property type="entry name" value="Protein kinase-like (PK-like)"/>
    <property type="match status" value="1"/>
</dbReference>
<keyword evidence="2 19" id="KW-0723">Serine/threonine-protein kinase</keyword>
<dbReference type="GO" id="GO:0004674">
    <property type="term" value="F:protein serine/threonine kinase activity"/>
    <property type="evidence" value="ECO:0007669"/>
    <property type="project" value="UniProtKB-KW"/>
</dbReference>
<dbReference type="GO" id="GO:0030246">
    <property type="term" value="F:carbohydrate binding"/>
    <property type="evidence" value="ECO:0007669"/>
    <property type="project" value="UniProtKB-KW"/>
</dbReference>
<keyword evidence="16" id="KW-0325">Glycoprotein</keyword>
<dbReference type="Gene3D" id="1.10.510.10">
    <property type="entry name" value="Transferase(Phosphotransferase) domain 1"/>
    <property type="match status" value="1"/>
</dbReference>
<organism evidence="25 26">
    <name type="scientific">Acorus calamus</name>
    <name type="common">Sweet flag</name>
    <dbReference type="NCBI Taxonomy" id="4465"/>
    <lineage>
        <taxon>Eukaryota</taxon>
        <taxon>Viridiplantae</taxon>
        <taxon>Streptophyta</taxon>
        <taxon>Embryophyta</taxon>
        <taxon>Tracheophyta</taxon>
        <taxon>Spermatophyta</taxon>
        <taxon>Magnoliopsida</taxon>
        <taxon>Liliopsida</taxon>
        <taxon>Acoraceae</taxon>
        <taxon>Acorus</taxon>
    </lineage>
</organism>
<keyword evidence="12 21" id="KW-1133">Transmembrane helix</keyword>
<evidence type="ECO:0000256" key="12">
    <source>
        <dbReference type="ARBA" id="ARBA00022989"/>
    </source>
</evidence>
<evidence type="ECO:0000313" key="26">
    <source>
        <dbReference type="Proteomes" id="UP001180020"/>
    </source>
</evidence>
<dbReference type="GO" id="GO:0016020">
    <property type="term" value="C:membrane"/>
    <property type="evidence" value="ECO:0007669"/>
    <property type="project" value="UniProtKB-SubCell"/>
</dbReference>
<dbReference type="SUPFAM" id="SSF51110">
    <property type="entry name" value="alpha-D-mannose-specific plant lectins"/>
    <property type="match status" value="1"/>
</dbReference>
<evidence type="ECO:0000256" key="18">
    <source>
        <dbReference type="ARBA" id="ARBA00048679"/>
    </source>
</evidence>
<dbReference type="EMBL" id="JAUJYO010000012">
    <property type="protein sequence ID" value="KAK1302788.1"/>
    <property type="molecule type" value="Genomic_DNA"/>
</dbReference>
<dbReference type="InterPro" id="IPR011009">
    <property type="entry name" value="Kinase-like_dom_sf"/>
</dbReference>
<dbReference type="FunFam" id="3.30.200.20:FF:000178">
    <property type="entry name" value="serine/threonine-protein kinase PBS1-like"/>
    <property type="match status" value="1"/>
</dbReference>
<evidence type="ECO:0000256" key="19">
    <source>
        <dbReference type="PIRNR" id="PIRNR000641"/>
    </source>
</evidence>
<evidence type="ECO:0000256" key="3">
    <source>
        <dbReference type="ARBA" id="ARBA00022536"/>
    </source>
</evidence>
<evidence type="ECO:0000256" key="11">
    <source>
        <dbReference type="ARBA" id="ARBA00022840"/>
    </source>
</evidence>
<evidence type="ECO:0000256" key="5">
    <source>
        <dbReference type="ARBA" id="ARBA00022679"/>
    </source>
</evidence>